<dbReference type="Gene3D" id="1.10.3210.10">
    <property type="entry name" value="Hypothetical protein af1432"/>
    <property type="match status" value="1"/>
</dbReference>
<comment type="caution">
    <text evidence="1">The sequence shown here is derived from an EMBL/GenBank/DDBJ whole genome shotgun (WGS) entry which is preliminary data.</text>
</comment>
<evidence type="ECO:0000313" key="1">
    <source>
        <dbReference type="EMBL" id="PQM49667.1"/>
    </source>
</evidence>
<protein>
    <recommendedName>
        <fullName evidence="3">Metal-dependent phosphohydrolase</fullName>
    </recommendedName>
</protein>
<dbReference type="PANTHER" id="PTHR21174:SF0">
    <property type="entry name" value="HD PHOSPHOHYDROLASE FAMILY PROTEIN-RELATED"/>
    <property type="match status" value="1"/>
</dbReference>
<dbReference type="PANTHER" id="PTHR21174">
    <property type="match status" value="1"/>
</dbReference>
<gene>
    <name evidence="1" type="ORF">C1Y40_00100</name>
</gene>
<dbReference type="PIRSF" id="PIRSF035170">
    <property type="entry name" value="HD_phosphohydro"/>
    <property type="match status" value="1"/>
</dbReference>
<sequence length="214" mass="23103">MPPSDPDVADLAAAWHALIAPQSTSPDRDGIGRGLLAAWSEPHRRYHNLAHLRDVLAHVDALAAHADDPDAVRLAAWYHDAVYRGRGDDEENSARRAETELAALGLPVSLIAEVARLVRLTAAHDPAPDDRNGVTLSDADLAILGAPADRYAAYAAAVRDEYLHLPDDAFRTGRAQVLRALLGGPALYRTPAAQQRWEAQARINLAAELDRLTG</sequence>
<dbReference type="SUPFAM" id="SSF109604">
    <property type="entry name" value="HD-domain/PDEase-like"/>
    <property type="match status" value="1"/>
</dbReference>
<reference evidence="1 2" key="1">
    <citation type="journal article" date="2017" name="Int. J. Syst. Evol. Microbiol.">
        <title>Mycobacterium talmoniae sp. nov., a slowly growing mycobacterium isolated from human respiratory samples.</title>
        <authorList>
            <person name="Davidson R.M."/>
            <person name="DeGroote M.A."/>
            <person name="Marola J.L."/>
            <person name="Buss S."/>
            <person name="Jones V."/>
            <person name="McNeil M.R."/>
            <person name="Freifeld A.G."/>
            <person name="Elaine Epperson L."/>
            <person name="Hasan N.A."/>
            <person name="Jackson M."/>
            <person name="Iwen P.C."/>
            <person name="Salfinger M."/>
            <person name="Strong M."/>
        </authorList>
    </citation>
    <scope>NUCLEOTIDE SEQUENCE [LARGE SCALE GENOMIC DNA]</scope>
    <source>
        <strain evidence="1 2">ATCC BAA-2683</strain>
    </source>
</reference>
<dbReference type="AlphaFoldDB" id="A0A2S8BSP3"/>
<dbReference type="InterPro" id="IPR009218">
    <property type="entry name" value="HD_phosphohydro"/>
</dbReference>
<accession>A0A2S8BSP3</accession>
<evidence type="ECO:0000313" key="2">
    <source>
        <dbReference type="Proteomes" id="UP000238296"/>
    </source>
</evidence>
<organism evidence="1 2">
    <name type="scientific">Mycobacterium talmoniae</name>
    <dbReference type="NCBI Taxonomy" id="1858794"/>
    <lineage>
        <taxon>Bacteria</taxon>
        <taxon>Bacillati</taxon>
        <taxon>Actinomycetota</taxon>
        <taxon>Actinomycetes</taxon>
        <taxon>Mycobacteriales</taxon>
        <taxon>Mycobacteriaceae</taxon>
        <taxon>Mycobacterium</taxon>
    </lineage>
</organism>
<proteinExistence type="predicted"/>
<evidence type="ECO:0008006" key="3">
    <source>
        <dbReference type="Google" id="ProtNLM"/>
    </source>
</evidence>
<name>A0A2S8BSP3_9MYCO</name>
<dbReference type="Proteomes" id="UP000238296">
    <property type="component" value="Unassembled WGS sequence"/>
</dbReference>
<dbReference type="EMBL" id="PPEA01000020">
    <property type="protein sequence ID" value="PQM49667.1"/>
    <property type="molecule type" value="Genomic_DNA"/>
</dbReference>